<feature type="modified residue" description="4-aspartylphosphate" evidence="6">
    <location>
        <position position="61"/>
    </location>
</feature>
<dbReference type="PANTHER" id="PTHR48111">
    <property type="entry name" value="REGULATOR OF RPOS"/>
    <property type="match status" value="1"/>
</dbReference>
<dbReference type="InterPro" id="IPR001867">
    <property type="entry name" value="OmpR/PhoB-type_DNA-bd"/>
</dbReference>
<evidence type="ECO:0000256" key="5">
    <source>
        <dbReference type="ARBA" id="ARBA00023163"/>
    </source>
</evidence>
<reference evidence="10 11" key="1">
    <citation type="submission" date="2018-06" db="EMBL/GenBank/DDBJ databases">
        <authorList>
            <consortium name="Pathogen Informatics"/>
            <person name="Doyle S."/>
        </authorList>
    </citation>
    <scope>NUCLEOTIDE SEQUENCE [LARGE SCALE GENOMIC DNA]</scope>
    <source>
        <strain evidence="10 11">NCTC13102</strain>
    </source>
</reference>
<evidence type="ECO:0000256" key="1">
    <source>
        <dbReference type="ARBA" id="ARBA00022553"/>
    </source>
</evidence>
<dbReference type="Gene3D" id="3.40.50.2300">
    <property type="match status" value="1"/>
</dbReference>
<dbReference type="InterPro" id="IPR036388">
    <property type="entry name" value="WH-like_DNA-bd_sf"/>
</dbReference>
<dbReference type="GO" id="GO:0000156">
    <property type="term" value="F:phosphorelay response regulator activity"/>
    <property type="evidence" value="ECO:0007669"/>
    <property type="project" value="TreeGrafter"/>
</dbReference>
<dbReference type="PANTHER" id="PTHR48111:SF1">
    <property type="entry name" value="TWO-COMPONENT RESPONSE REGULATOR ORR33"/>
    <property type="match status" value="1"/>
</dbReference>
<dbReference type="GO" id="GO:0005829">
    <property type="term" value="C:cytosol"/>
    <property type="evidence" value="ECO:0007669"/>
    <property type="project" value="TreeGrafter"/>
</dbReference>
<keyword evidence="1 6" id="KW-0597">Phosphoprotein</keyword>
<keyword evidence="3" id="KW-0805">Transcription regulation</keyword>
<dbReference type="InterPro" id="IPR001789">
    <property type="entry name" value="Sig_transdc_resp-reg_receiver"/>
</dbReference>
<dbReference type="EMBL" id="UAWL01000006">
    <property type="protein sequence ID" value="SQB97631.1"/>
    <property type="molecule type" value="Genomic_DNA"/>
</dbReference>
<evidence type="ECO:0000313" key="11">
    <source>
        <dbReference type="Proteomes" id="UP000250166"/>
    </source>
</evidence>
<dbReference type="SMART" id="SM00862">
    <property type="entry name" value="Trans_reg_C"/>
    <property type="match status" value="1"/>
</dbReference>
<dbReference type="PROSITE" id="PS50110">
    <property type="entry name" value="RESPONSE_REGULATORY"/>
    <property type="match status" value="1"/>
</dbReference>
<evidence type="ECO:0000256" key="7">
    <source>
        <dbReference type="PROSITE-ProRule" id="PRU01091"/>
    </source>
</evidence>
<keyword evidence="5" id="KW-0804">Transcription</keyword>
<dbReference type="CDD" id="cd00156">
    <property type="entry name" value="REC"/>
    <property type="match status" value="1"/>
</dbReference>
<feature type="DNA-binding region" description="OmpR/PhoB-type" evidence="7">
    <location>
        <begin position="130"/>
        <end position="227"/>
    </location>
</feature>
<dbReference type="InterPro" id="IPR011006">
    <property type="entry name" value="CheY-like_superfamily"/>
</dbReference>
<dbReference type="Proteomes" id="UP000250166">
    <property type="component" value="Unassembled WGS sequence"/>
</dbReference>
<evidence type="ECO:0000256" key="3">
    <source>
        <dbReference type="ARBA" id="ARBA00023015"/>
    </source>
</evidence>
<evidence type="ECO:0000256" key="2">
    <source>
        <dbReference type="ARBA" id="ARBA00023012"/>
    </source>
</evidence>
<proteinExistence type="predicted"/>
<dbReference type="InterPro" id="IPR016032">
    <property type="entry name" value="Sig_transdc_resp-reg_C-effctor"/>
</dbReference>
<protein>
    <submittedName>
        <fullName evidence="10">Two-component system response regulator</fullName>
    </submittedName>
</protein>
<dbReference type="RefSeq" id="WP_181461792.1">
    <property type="nucleotide sequence ID" value="NZ_UAWL01000006.1"/>
</dbReference>
<evidence type="ECO:0000259" key="8">
    <source>
        <dbReference type="PROSITE" id="PS50110"/>
    </source>
</evidence>
<name>A0A2X3B9R1_9HELI</name>
<dbReference type="SUPFAM" id="SSF52172">
    <property type="entry name" value="CheY-like"/>
    <property type="match status" value="1"/>
</dbReference>
<feature type="domain" description="OmpR/PhoB-type" evidence="9">
    <location>
        <begin position="130"/>
        <end position="227"/>
    </location>
</feature>
<dbReference type="SUPFAM" id="SSF46894">
    <property type="entry name" value="C-terminal effector domain of the bipartite response regulators"/>
    <property type="match status" value="1"/>
</dbReference>
<evidence type="ECO:0000313" key="10">
    <source>
        <dbReference type="EMBL" id="SQB97631.1"/>
    </source>
</evidence>
<dbReference type="GO" id="GO:0032993">
    <property type="term" value="C:protein-DNA complex"/>
    <property type="evidence" value="ECO:0007669"/>
    <property type="project" value="TreeGrafter"/>
</dbReference>
<evidence type="ECO:0000256" key="6">
    <source>
        <dbReference type="PROSITE-ProRule" id="PRU00169"/>
    </source>
</evidence>
<organism evidence="10 11">
    <name type="scientific">Helicobacter fennelliae</name>
    <dbReference type="NCBI Taxonomy" id="215"/>
    <lineage>
        <taxon>Bacteria</taxon>
        <taxon>Pseudomonadati</taxon>
        <taxon>Campylobacterota</taxon>
        <taxon>Epsilonproteobacteria</taxon>
        <taxon>Campylobacterales</taxon>
        <taxon>Helicobacteraceae</taxon>
        <taxon>Helicobacter</taxon>
    </lineage>
</organism>
<dbReference type="CDD" id="cd00383">
    <property type="entry name" value="trans_reg_C"/>
    <property type="match status" value="1"/>
</dbReference>
<accession>A0A2X3B9R1</accession>
<dbReference type="SMART" id="SM00448">
    <property type="entry name" value="REC"/>
    <property type="match status" value="1"/>
</dbReference>
<dbReference type="InterPro" id="IPR039420">
    <property type="entry name" value="WalR-like"/>
</dbReference>
<dbReference type="Gene3D" id="1.10.10.10">
    <property type="entry name" value="Winged helix-like DNA-binding domain superfamily/Winged helix DNA-binding domain"/>
    <property type="match status" value="1"/>
</dbReference>
<gene>
    <name evidence="10" type="primary">cusR_1</name>
    <name evidence="10" type="ORF">NCTC13102_00293</name>
</gene>
<keyword evidence="4 7" id="KW-0238">DNA-binding</keyword>
<keyword evidence="2" id="KW-0902">Two-component regulatory system</keyword>
<sequence>MWRVFDCIKHLKILLVENDVMCGEIIKKTFMKYCLSFEWAKDGKDGLEMYHQQKFDLIICDIILPRLNGFDMLEEILYENPNQDFIIITSYDTDINLIKSLKMKAFFYFRKPIDMRDLQIILVNYALNNQKPTQFGYLENGIKLDMINERIYKNDQEVFLSPKLKKFFWFLMQNANQVVAYESIISYVYDNEASLNTLRMAIVRIKKFLESEDIITNVSGAGYLLKINKTEPNTHNKLA</sequence>
<feature type="domain" description="Response regulatory" evidence="8">
    <location>
        <begin position="12"/>
        <end position="126"/>
    </location>
</feature>
<evidence type="ECO:0000259" key="9">
    <source>
        <dbReference type="PROSITE" id="PS51755"/>
    </source>
</evidence>
<dbReference type="GO" id="GO:0006355">
    <property type="term" value="P:regulation of DNA-templated transcription"/>
    <property type="evidence" value="ECO:0007669"/>
    <property type="project" value="InterPro"/>
</dbReference>
<evidence type="ECO:0000256" key="4">
    <source>
        <dbReference type="ARBA" id="ARBA00023125"/>
    </source>
</evidence>
<dbReference type="Pfam" id="PF00072">
    <property type="entry name" value="Response_reg"/>
    <property type="match status" value="1"/>
</dbReference>
<dbReference type="Pfam" id="PF00486">
    <property type="entry name" value="Trans_reg_C"/>
    <property type="match status" value="1"/>
</dbReference>
<dbReference type="AlphaFoldDB" id="A0A2X3B9R1"/>
<dbReference type="PROSITE" id="PS51755">
    <property type="entry name" value="OMPR_PHOB"/>
    <property type="match status" value="1"/>
</dbReference>
<dbReference type="GO" id="GO:0000976">
    <property type="term" value="F:transcription cis-regulatory region binding"/>
    <property type="evidence" value="ECO:0007669"/>
    <property type="project" value="TreeGrafter"/>
</dbReference>